<evidence type="ECO:0000313" key="2">
    <source>
        <dbReference type="EMBL" id="KEH37357.1"/>
    </source>
</evidence>
<proteinExistence type="predicted"/>
<reference evidence="3" key="3">
    <citation type="submission" date="2015-04" db="UniProtKB">
        <authorList>
            <consortium name="EnsemblPlants"/>
        </authorList>
    </citation>
    <scope>IDENTIFICATION</scope>
    <source>
        <strain evidence="3">cv. Jemalong A17</strain>
    </source>
</reference>
<dbReference type="HOGENOM" id="CLU_2149559_0_0_1"/>
<feature type="compositionally biased region" description="Polar residues" evidence="1">
    <location>
        <begin position="96"/>
        <end position="112"/>
    </location>
</feature>
<dbReference type="EMBL" id="CM001218">
    <property type="protein sequence ID" value="KEH37357.1"/>
    <property type="molecule type" value="Genomic_DNA"/>
</dbReference>
<dbReference type="Proteomes" id="UP000002051">
    <property type="component" value="Chromosome 2"/>
</dbReference>
<organism evidence="2 4">
    <name type="scientific">Medicago truncatula</name>
    <name type="common">Barrel medic</name>
    <name type="synonym">Medicago tribuloides</name>
    <dbReference type="NCBI Taxonomy" id="3880"/>
    <lineage>
        <taxon>Eukaryota</taxon>
        <taxon>Viridiplantae</taxon>
        <taxon>Streptophyta</taxon>
        <taxon>Embryophyta</taxon>
        <taxon>Tracheophyta</taxon>
        <taxon>Spermatophyta</taxon>
        <taxon>Magnoliopsida</taxon>
        <taxon>eudicotyledons</taxon>
        <taxon>Gunneridae</taxon>
        <taxon>Pentapetalae</taxon>
        <taxon>rosids</taxon>
        <taxon>fabids</taxon>
        <taxon>Fabales</taxon>
        <taxon>Fabaceae</taxon>
        <taxon>Papilionoideae</taxon>
        <taxon>50 kb inversion clade</taxon>
        <taxon>NPAAA clade</taxon>
        <taxon>Hologalegina</taxon>
        <taxon>IRL clade</taxon>
        <taxon>Trifolieae</taxon>
        <taxon>Medicago</taxon>
    </lineage>
</organism>
<evidence type="ECO:0000256" key="1">
    <source>
        <dbReference type="SAM" id="MobiDB-lite"/>
    </source>
</evidence>
<sequence length="112" mass="12746">MFKLRNIAILRKFDIGLKVHTSRHHCDDFSAQRNASNSSPCKELNSKNSTLMFKPDATHNKARKMNNKHASLQAMAEQSSSTTNTNMTNHEDNPTPMMNNNSPRRFTRSTNP</sequence>
<feature type="region of interest" description="Disordered" evidence="1">
    <location>
        <begin position="67"/>
        <end position="112"/>
    </location>
</feature>
<evidence type="ECO:0000313" key="3">
    <source>
        <dbReference type="EnsemblPlants" id="KEH37357"/>
    </source>
</evidence>
<feature type="compositionally biased region" description="Low complexity" evidence="1">
    <location>
        <begin position="79"/>
        <end position="88"/>
    </location>
</feature>
<gene>
    <name evidence="2" type="ordered locus">MTR_2g438080</name>
</gene>
<name>A0A072V6D9_MEDTR</name>
<dbReference type="AlphaFoldDB" id="A0A072V6D9"/>
<protein>
    <submittedName>
        <fullName evidence="2 3">Uncharacterized protein</fullName>
    </submittedName>
</protein>
<keyword evidence="4" id="KW-1185">Reference proteome</keyword>
<evidence type="ECO:0000313" key="4">
    <source>
        <dbReference type="Proteomes" id="UP000002051"/>
    </source>
</evidence>
<dbReference type="EnsemblPlants" id="KEH37357">
    <property type="protein sequence ID" value="KEH37357"/>
    <property type="gene ID" value="MTR_2g438080"/>
</dbReference>
<reference evidence="2 4" key="1">
    <citation type="journal article" date="2011" name="Nature">
        <title>The Medicago genome provides insight into the evolution of rhizobial symbioses.</title>
        <authorList>
            <person name="Young N.D."/>
            <person name="Debelle F."/>
            <person name="Oldroyd G.E."/>
            <person name="Geurts R."/>
            <person name="Cannon S.B."/>
            <person name="Udvardi M.K."/>
            <person name="Benedito V.A."/>
            <person name="Mayer K.F."/>
            <person name="Gouzy J."/>
            <person name="Schoof H."/>
            <person name="Van de Peer Y."/>
            <person name="Proost S."/>
            <person name="Cook D.R."/>
            <person name="Meyers B.C."/>
            <person name="Spannagl M."/>
            <person name="Cheung F."/>
            <person name="De Mita S."/>
            <person name="Krishnakumar V."/>
            <person name="Gundlach H."/>
            <person name="Zhou S."/>
            <person name="Mudge J."/>
            <person name="Bharti A.K."/>
            <person name="Murray J.D."/>
            <person name="Naoumkina M.A."/>
            <person name="Rosen B."/>
            <person name="Silverstein K.A."/>
            <person name="Tang H."/>
            <person name="Rombauts S."/>
            <person name="Zhao P.X."/>
            <person name="Zhou P."/>
            <person name="Barbe V."/>
            <person name="Bardou P."/>
            <person name="Bechner M."/>
            <person name="Bellec A."/>
            <person name="Berger A."/>
            <person name="Berges H."/>
            <person name="Bidwell S."/>
            <person name="Bisseling T."/>
            <person name="Choisne N."/>
            <person name="Couloux A."/>
            <person name="Denny R."/>
            <person name="Deshpande S."/>
            <person name="Dai X."/>
            <person name="Doyle J.J."/>
            <person name="Dudez A.M."/>
            <person name="Farmer A.D."/>
            <person name="Fouteau S."/>
            <person name="Franken C."/>
            <person name="Gibelin C."/>
            <person name="Gish J."/>
            <person name="Goldstein S."/>
            <person name="Gonzalez A.J."/>
            <person name="Green P.J."/>
            <person name="Hallab A."/>
            <person name="Hartog M."/>
            <person name="Hua A."/>
            <person name="Humphray S.J."/>
            <person name="Jeong D.H."/>
            <person name="Jing Y."/>
            <person name="Jocker A."/>
            <person name="Kenton S.M."/>
            <person name="Kim D.J."/>
            <person name="Klee K."/>
            <person name="Lai H."/>
            <person name="Lang C."/>
            <person name="Lin S."/>
            <person name="Macmil S.L."/>
            <person name="Magdelenat G."/>
            <person name="Matthews L."/>
            <person name="McCorrison J."/>
            <person name="Monaghan E.L."/>
            <person name="Mun J.H."/>
            <person name="Najar F.Z."/>
            <person name="Nicholson C."/>
            <person name="Noirot C."/>
            <person name="O'Bleness M."/>
            <person name="Paule C.R."/>
            <person name="Poulain J."/>
            <person name="Prion F."/>
            <person name="Qin B."/>
            <person name="Qu C."/>
            <person name="Retzel E.F."/>
            <person name="Riddle C."/>
            <person name="Sallet E."/>
            <person name="Samain S."/>
            <person name="Samson N."/>
            <person name="Sanders I."/>
            <person name="Saurat O."/>
            <person name="Scarpelli C."/>
            <person name="Schiex T."/>
            <person name="Segurens B."/>
            <person name="Severin A.J."/>
            <person name="Sherrier D.J."/>
            <person name="Shi R."/>
            <person name="Sims S."/>
            <person name="Singer S.R."/>
            <person name="Sinharoy S."/>
            <person name="Sterck L."/>
            <person name="Viollet A."/>
            <person name="Wang B.B."/>
            <person name="Wang K."/>
            <person name="Wang M."/>
            <person name="Wang X."/>
            <person name="Warfsmann J."/>
            <person name="Weissenbach J."/>
            <person name="White D.D."/>
            <person name="White J.D."/>
            <person name="Wiley G.B."/>
            <person name="Wincker P."/>
            <person name="Xing Y."/>
            <person name="Yang L."/>
            <person name="Yao Z."/>
            <person name="Ying F."/>
            <person name="Zhai J."/>
            <person name="Zhou L."/>
            <person name="Zuber A."/>
            <person name="Denarie J."/>
            <person name="Dixon R.A."/>
            <person name="May G.D."/>
            <person name="Schwartz D.C."/>
            <person name="Rogers J."/>
            <person name="Quetier F."/>
            <person name="Town C.D."/>
            <person name="Roe B.A."/>
        </authorList>
    </citation>
    <scope>NUCLEOTIDE SEQUENCE [LARGE SCALE GENOMIC DNA]</scope>
    <source>
        <strain evidence="2">A17</strain>
        <strain evidence="3 4">cv. Jemalong A17</strain>
    </source>
</reference>
<accession>A0A072V6D9</accession>
<reference evidence="2 4" key="2">
    <citation type="journal article" date="2014" name="BMC Genomics">
        <title>An improved genome release (version Mt4.0) for the model legume Medicago truncatula.</title>
        <authorList>
            <person name="Tang H."/>
            <person name="Krishnakumar V."/>
            <person name="Bidwell S."/>
            <person name="Rosen B."/>
            <person name="Chan A."/>
            <person name="Zhou S."/>
            <person name="Gentzbittel L."/>
            <person name="Childs K.L."/>
            <person name="Yandell M."/>
            <person name="Gundlach H."/>
            <person name="Mayer K.F."/>
            <person name="Schwartz D.C."/>
            <person name="Town C.D."/>
        </authorList>
    </citation>
    <scope>GENOME REANNOTATION</scope>
    <source>
        <strain evidence="2">A17</strain>
        <strain evidence="3 4">cv. Jemalong A17</strain>
    </source>
</reference>